<accession>A0A7J7MND8</accession>
<comment type="caution">
    <text evidence="2">The sequence shown here is derived from an EMBL/GenBank/DDBJ whole genome shotgun (WGS) entry which is preliminary data.</text>
</comment>
<evidence type="ECO:0000256" key="1">
    <source>
        <dbReference type="SAM" id="MobiDB-lite"/>
    </source>
</evidence>
<dbReference type="Proteomes" id="UP000541444">
    <property type="component" value="Unassembled WGS sequence"/>
</dbReference>
<keyword evidence="3" id="KW-1185">Reference proteome</keyword>
<feature type="region of interest" description="Disordered" evidence="1">
    <location>
        <begin position="1"/>
        <end position="23"/>
    </location>
</feature>
<dbReference type="AlphaFoldDB" id="A0A7J7MND8"/>
<proteinExistence type="predicted"/>
<evidence type="ECO:0000313" key="3">
    <source>
        <dbReference type="Proteomes" id="UP000541444"/>
    </source>
</evidence>
<sequence>QGQNTKDLQPSHTPHSLSHKNYNAQSVSEVRSVVDDEVLQTQTSTPQVNPFLFVLAFLLDN</sequence>
<feature type="non-terminal residue" evidence="2">
    <location>
        <position position="1"/>
    </location>
</feature>
<name>A0A7J7MND8_9MAGN</name>
<reference evidence="2 3" key="1">
    <citation type="journal article" date="2020" name="IScience">
        <title>Genome Sequencing of the Endangered Kingdonia uniflora (Circaeasteraceae, Ranunculales) Reveals Potential Mechanisms of Evolutionary Specialization.</title>
        <authorList>
            <person name="Sun Y."/>
            <person name="Deng T."/>
            <person name="Zhang A."/>
            <person name="Moore M.J."/>
            <person name="Landis J.B."/>
            <person name="Lin N."/>
            <person name="Zhang H."/>
            <person name="Zhang X."/>
            <person name="Huang J."/>
            <person name="Zhang X."/>
            <person name="Sun H."/>
            <person name="Wang H."/>
        </authorList>
    </citation>
    <scope>NUCLEOTIDE SEQUENCE [LARGE SCALE GENOMIC DNA]</scope>
    <source>
        <strain evidence="2">TB1705</strain>
        <tissue evidence="2">Leaf</tissue>
    </source>
</reference>
<organism evidence="2 3">
    <name type="scientific">Kingdonia uniflora</name>
    <dbReference type="NCBI Taxonomy" id="39325"/>
    <lineage>
        <taxon>Eukaryota</taxon>
        <taxon>Viridiplantae</taxon>
        <taxon>Streptophyta</taxon>
        <taxon>Embryophyta</taxon>
        <taxon>Tracheophyta</taxon>
        <taxon>Spermatophyta</taxon>
        <taxon>Magnoliopsida</taxon>
        <taxon>Ranunculales</taxon>
        <taxon>Circaeasteraceae</taxon>
        <taxon>Kingdonia</taxon>
    </lineage>
</organism>
<protein>
    <submittedName>
        <fullName evidence="2">Uncharacterized protein</fullName>
    </submittedName>
</protein>
<gene>
    <name evidence="2" type="ORF">GIB67_013771</name>
</gene>
<dbReference type="EMBL" id="JACGCM010001346">
    <property type="protein sequence ID" value="KAF6156327.1"/>
    <property type="molecule type" value="Genomic_DNA"/>
</dbReference>
<evidence type="ECO:0000313" key="2">
    <source>
        <dbReference type="EMBL" id="KAF6156327.1"/>
    </source>
</evidence>